<dbReference type="Proteomes" id="UP000734823">
    <property type="component" value="Unassembled WGS sequence"/>
</dbReference>
<dbReference type="Gene3D" id="1.10.260.40">
    <property type="entry name" value="lambda repressor-like DNA-binding domains"/>
    <property type="match status" value="1"/>
</dbReference>
<evidence type="ECO:0000313" key="3">
    <source>
        <dbReference type="Proteomes" id="UP000734823"/>
    </source>
</evidence>
<protein>
    <submittedName>
        <fullName evidence="2">Helix-turn-helix domain-containing protein</fullName>
    </submittedName>
</protein>
<feature type="domain" description="HTH cro/C1-type" evidence="1">
    <location>
        <begin position="16"/>
        <end position="65"/>
    </location>
</feature>
<name>A0ABR7L3I2_9PSEU</name>
<sequence>MSDLLPARMRALGSTLATLRGQAELTTRQAAARIGTSIATLNRIERAKRSATVAEVSAMLAIYGVVGPERKRIMANIEKLTAPWFEDDHQLRELLRPLADFESQASSIVNFSPANVPGLIQTPAYARAIISDVLTEHVEERVADRLARQQVLSKRAAPRYLAILDEAVLRRPVGGSHVIAQQIRSMIERAKQPHVDIRVIPFKYSQYASPGYFSVLGFTDAPTLVYVEHRGSSGFVDSPMGKRKLQDQAARLAKIALDSADSVKFLAMVAADHERG</sequence>
<proteinExistence type="predicted"/>
<gene>
    <name evidence="2" type="ORF">GPZ80_08660</name>
</gene>
<accession>A0ABR7L3I2</accession>
<evidence type="ECO:0000259" key="1">
    <source>
        <dbReference type="PROSITE" id="PS50943"/>
    </source>
</evidence>
<reference evidence="2 3" key="1">
    <citation type="submission" date="2020-06" db="EMBL/GenBank/DDBJ databases">
        <title>Actinokineospora xiongansis sp. nov., isolated from soil of Baiyangdian.</title>
        <authorList>
            <person name="Zhang X."/>
        </authorList>
    </citation>
    <scope>NUCLEOTIDE SEQUENCE [LARGE SCALE GENOMIC DNA]</scope>
    <source>
        <strain evidence="2 3">HBU206404</strain>
    </source>
</reference>
<dbReference type="SUPFAM" id="SSF47413">
    <property type="entry name" value="lambda repressor-like DNA-binding domains"/>
    <property type="match status" value="1"/>
</dbReference>
<dbReference type="EMBL" id="JABVED010000003">
    <property type="protein sequence ID" value="MBC6447242.1"/>
    <property type="molecule type" value="Genomic_DNA"/>
</dbReference>
<keyword evidence="3" id="KW-1185">Reference proteome</keyword>
<dbReference type="PROSITE" id="PS50943">
    <property type="entry name" value="HTH_CROC1"/>
    <property type="match status" value="1"/>
</dbReference>
<dbReference type="InterPro" id="IPR010982">
    <property type="entry name" value="Lambda_DNA-bd_dom_sf"/>
</dbReference>
<dbReference type="SMART" id="SM00530">
    <property type="entry name" value="HTH_XRE"/>
    <property type="match status" value="1"/>
</dbReference>
<comment type="caution">
    <text evidence="2">The sequence shown here is derived from an EMBL/GenBank/DDBJ whole genome shotgun (WGS) entry which is preliminary data.</text>
</comment>
<dbReference type="InterPro" id="IPR043917">
    <property type="entry name" value="DUF5753"/>
</dbReference>
<dbReference type="InterPro" id="IPR001387">
    <property type="entry name" value="Cro/C1-type_HTH"/>
</dbReference>
<dbReference type="Pfam" id="PF19054">
    <property type="entry name" value="DUF5753"/>
    <property type="match status" value="1"/>
</dbReference>
<organism evidence="2 3">
    <name type="scientific">Actinokineospora xionganensis</name>
    <dbReference type="NCBI Taxonomy" id="2684470"/>
    <lineage>
        <taxon>Bacteria</taxon>
        <taxon>Bacillati</taxon>
        <taxon>Actinomycetota</taxon>
        <taxon>Actinomycetes</taxon>
        <taxon>Pseudonocardiales</taxon>
        <taxon>Pseudonocardiaceae</taxon>
        <taxon>Actinokineospora</taxon>
    </lineage>
</organism>
<dbReference type="Pfam" id="PF13560">
    <property type="entry name" value="HTH_31"/>
    <property type="match status" value="1"/>
</dbReference>
<dbReference type="RefSeq" id="WP_187219709.1">
    <property type="nucleotide sequence ID" value="NZ_JABVED010000003.1"/>
</dbReference>
<dbReference type="CDD" id="cd00093">
    <property type="entry name" value="HTH_XRE"/>
    <property type="match status" value="1"/>
</dbReference>
<evidence type="ECO:0000313" key="2">
    <source>
        <dbReference type="EMBL" id="MBC6447242.1"/>
    </source>
</evidence>